<dbReference type="GO" id="GO:0010447">
    <property type="term" value="P:response to acidic pH"/>
    <property type="evidence" value="ECO:0007669"/>
    <property type="project" value="InterPro"/>
</dbReference>
<keyword evidence="3" id="KW-1185">Reference proteome</keyword>
<protein>
    <recommendedName>
        <fullName evidence="1">STOP1/2-like C2H2-type zinc finger domain-containing protein</fullName>
    </recommendedName>
</protein>
<dbReference type="OrthoDB" id="1738257at2759"/>
<evidence type="ECO:0000313" key="2">
    <source>
        <dbReference type="EMBL" id="KAG8087212.1"/>
    </source>
</evidence>
<dbReference type="AlphaFoldDB" id="A0A8J5WFB1"/>
<proteinExistence type="predicted"/>
<reference evidence="2" key="2">
    <citation type="submission" date="2021-02" db="EMBL/GenBank/DDBJ databases">
        <authorList>
            <person name="Kimball J.A."/>
            <person name="Haas M.W."/>
            <person name="Macchietto M."/>
            <person name="Kono T."/>
            <person name="Duquette J."/>
            <person name="Shao M."/>
        </authorList>
    </citation>
    <scope>NUCLEOTIDE SEQUENCE</scope>
    <source>
        <tissue evidence="2">Fresh leaf tissue</tissue>
    </source>
</reference>
<accession>A0A8J5WFB1</accession>
<evidence type="ECO:0000259" key="1">
    <source>
        <dbReference type="Pfam" id="PF23118"/>
    </source>
</evidence>
<name>A0A8J5WFB1_ZIZPA</name>
<feature type="domain" description="STOP1/2-like C2H2-type zinc finger" evidence="1">
    <location>
        <begin position="10"/>
        <end position="39"/>
    </location>
</feature>
<dbReference type="PANTHER" id="PTHR46352:SF5">
    <property type="entry name" value="OS03G0838800 PROTEIN"/>
    <property type="match status" value="1"/>
</dbReference>
<dbReference type="Pfam" id="PF23118">
    <property type="entry name" value="zf-C2H2_STOP2_C"/>
    <property type="match status" value="1"/>
</dbReference>
<dbReference type="GO" id="GO:0010044">
    <property type="term" value="P:response to aluminum ion"/>
    <property type="evidence" value="ECO:0007669"/>
    <property type="project" value="InterPro"/>
</dbReference>
<dbReference type="EMBL" id="JAAALK010000082">
    <property type="protein sequence ID" value="KAG8087212.1"/>
    <property type="molecule type" value="Genomic_DNA"/>
</dbReference>
<dbReference type="InterPro" id="IPR044300">
    <property type="entry name" value="STOP1/2"/>
</dbReference>
<sequence length="142" mass="16058">MHEKHCGRGRWVCSCSTFFSRKDKLFGHVAVFDGHTPAMPPDEYDDEVTTADGSAGMSGSGQLLHGAEALNRVVDTDQYFSESMFDDFMCSDIKGSMDDERGYLPPMGLDSYQENFTRSWLFMNKQVEWSHGISRMDCGKMQ</sequence>
<dbReference type="Proteomes" id="UP000729402">
    <property type="component" value="Unassembled WGS sequence"/>
</dbReference>
<reference evidence="2" key="1">
    <citation type="journal article" date="2021" name="bioRxiv">
        <title>Whole Genome Assembly and Annotation of Northern Wild Rice, Zizania palustris L., Supports a Whole Genome Duplication in the Zizania Genus.</title>
        <authorList>
            <person name="Haas M."/>
            <person name="Kono T."/>
            <person name="Macchietto M."/>
            <person name="Millas R."/>
            <person name="McGilp L."/>
            <person name="Shao M."/>
            <person name="Duquette J."/>
            <person name="Hirsch C.N."/>
            <person name="Kimball J."/>
        </authorList>
    </citation>
    <scope>NUCLEOTIDE SEQUENCE</scope>
    <source>
        <tissue evidence="2">Fresh leaf tissue</tissue>
    </source>
</reference>
<dbReference type="InterPro" id="IPR058196">
    <property type="entry name" value="zf-C2H2_STOP1/2_C"/>
</dbReference>
<gene>
    <name evidence="2" type="ORF">GUJ93_ZPchr0010g7707</name>
</gene>
<evidence type="ECO:0000313" key="3">
    <source>
        <dbReference type="Proteomes" id="UP000729402"/>
    </source>
</evidence>
<organism evidence="2 3">
    <name type="scientific">Zizania palustris</name>
    <name type="common">Northern wild rice</name>
    <dbReference type="NCBI Taxonomy" id="103762"/>
    <lineage>
        <taxon>Eukaryota</taxon>
        <taxon>Viridiplantae</taxon>
        <taxon>Streptophyta</taxon>
        <taxon>Embryophyta</taxon>
        <taxon>Tracheophyta</taxon>
        <taxon>Spermatophyta</taxon>
        <taxon>Magnoliopsida</taxon>
        <taxon>Liliopsida</taxon>
        <taxon>Poales</taxon>
        <taxon>Poaceae</taxon>
        <taxon>BOP clade</taxon>
        <taxon>Oryzoideae</taxon>
        <taxon>Oryzeae</taxon>
        <taxon>Zizaniinae</taxon>
        <taxon>Zizania</taxon>
    </lineage>
</organism>
<dbReference type="PANTHER" id="PTHR46352">
    <property type="entry name" value="PROTEIN SENSITIVE TO PROTON RHIZOTOXICITY 1"/>
    <property type="match status" value="1"/>
</dbReference>
<comment type="caution">
    <text evidence="2">The sequence shown here is derived from an EMBL/GenBank/DDBJ whole genome shotgun (WGS) entry which is preliminary data.</text>
</comment>